<reference evidence="3 4" key="1">
    <citation type="submission" date="2024-02" db="EMBL/GenBank/DDBJ databases">
        <authorList>
            <person name="Chen Y."/>
            <person name="Shah S."/>
            <person name="Dougan E. K."/>
            <person name="Thang M."/>
            <person name="Chan C."/>
        </authorList>
    </citation>
    <scope>NUCLEOTIDE SEQUENCE [LARGE SCALE GENOMIC DNA]</scope>
</reference>
<evidence type="ECO:0000313" key="4">
    <source>
        <dbReference type="Proteomes" id="UP001642484"/>
    </source>
</evidence>
<proteinExistence type="predicted"/>
<dbReference type="SUPFAM" id="SSF48403">
    <property type="entry name" value="Ankyrin repeat"/>
    <property type="match status" value="1"/>
</dbReference>
<evidence type="ECO:0000256" key="1">
    <source>
        <dbReference type="PROSITE-ProRule" id="PRU00023"/>
    </source>
</evidence>
<sequence>MIEHFLEEVESEHSEPNSEPSELKGEKSSALQSFLRRHGFMSIYSARQANCQVVRMERIYPIHVAAQLGDLKIVKMLLEDGADPLQECFDGRNAVDFARNADVNGSHQEVMELLEMGLTSISF</sequence>
<keyword evidence="1" id="KW-0040">ANK repeat</keyword>
<dbReference type="Pfam" id="PF00023">
    <property type="entry name" value="Ank"/>
    <property type="match status" value="1"/>
</dbReference>
<organism evidence="3 4">
    <name type="scientific">Durusdinium trenchii</name>
    <dbReference type="NCBI Taxonomy" id="1381693"/>
    <lineage>
        <taxon>Eukaryota</taxon>
        <taxon>Sar</taxon>
        <taxon>Alveolata</taxon>
        <taxon>Dinophyceae</taxon>
        <taxon>Suessiales</taxon>
        <taxon>Symbiodiniaceae</taxon>
        <taxon>Durusdinium</taxon>
    </lineage>
</organism>
<dbReference type="InterPro" id="IPR002110">
    <property type="entry name" value="Ankyrin_rpt"/>
</dbReference>
<dbReference type="Gene3D" id="1.25.40.20">
    <property type="entry name" value="Ankyrin repeat-containing domain"/>
    <property type="match status" value="1"/>
</dbReference>
<dbReference type="PROSITE" id="PS50297">
    <property type="entry name" value="ANK_REP_REGION"/>
    <property type="match status" value="1"/>
</dbReference>
<dbReference type="InterPro" id="IPR036770">
    <property type="entry name" value="Ankyrin_rpt-contain_sf"/>
</dbReference>
<keyword evidence="4" id="KW-1185">Reference proteome</keyword>
<gene>
    <name evidence="3" type="ORF">CCMP2556_LOCUS31842</name>
</gene>
<dbReference type="PROSITE" id="PS50088">
    <property type="entry name" value="ANK_REPEAT"/>
    <property type="match status" value="1"/>
</dbReference>
<accession>A0ABP0NMS2</accession>
<evidence type="ECO:0000256" key="2">
    <source>
        <dbReference type="SAM" id="MobiDB-lite"/>
    </source>
</evidence>
<protein>
    <submittedName>
        <fullName evidence="3">Uncharacterized protein</fullName>
    </submittedName>
</protein>
<dbReference type="Proteomes" id="UP001642484">
    <property type="component" value="Unassembled WGS sequence"/>
</dbReference>
<comment type="caution">
    <text evidence="3">The sequence shown here is derived from an EMBL/GenBank/DDBJ whole genome shotgun (WGS) entry which is preliminary data.</text>
</comment>
<feature type="region of interest" description="Disordered" evidence="2">
    <location>
        <begin position="1"/>
        <end position="28"/>
    </location>
</feature>
<feature type="repeat" description="ANK" evidence="1">
    <location>
        <begin position="57"/>
        <end position="83"/>
    </location>
</feature>
<name>A0ABP0NMS2_9DINO</name>
<evidence type="ECO:0000313" key="3">
    <source>
        <dbReference type="EMBL" id="CAK9064791.1"/>
    </source>
</evidence>
<dbReference type="EMBL" id="CAXAMN010021951">
    <property type="protein sequence ID" value="CAK9064791.1"/>
    <property type="molecule type" value="Genomic_DNA"/>
</dbReference>
<feature type="compositionally biased region" description="Basic and acidic residues" evidence="2">
    <location>
        <begin position="1"/>
        <end position="27"/>
    </location>
</feature>